<dbReference type="PANTHER" id="PTHR31107:SF2">
    <property type="entry name" value="CYTOCHROME C OXIDASE ASSEMBLY FACTOR 8"/>
    <property type="match status" value="1"/>
</dbReference>
<dbReference type="InterPro" id="IPR018796">
    <property type="entry name" value="COA8"/>
</dbReference>
<evidence type="ECO:0000256" key="2">
    <source>
        <dbReference type="ARBA" id="ARBA00005453"/>
    </source>
</evidence>
<name>A0A1W4XRX9_AGRPL</name>
<sequence>MNHVALFHNELLPRIKYFSNLSNIFTQRLNTKAPSNTAILATDKFLEDPIVVLPENNGVDLIGPPDPVSNLRPIIRYINLNETVLQKKLRQLHDETQIWNQKFWSEHNARFIQEKHEYIKQKSNDDKSNLTPDEMSEFYKSFLDKNWETHVNYNFEWYKRNFSILLLSLRVYLEDIRS</sequence>
<evidence type="ECO:0000256" key="5">
    <source>
        <dbReference type="ARBA" id="ARBA00023128"/>
    </source>
</evidence>
<keyword evidence="3" id="KW-0999">Mitochondrion inner membrane</keyword>
<accession>A0A1W4XRX9</accession>
<dbReference type="AlphaFoldDB" id="A0A1W4XRX9"/>
<keyword evidence="7" id="KW-1185">Reference proteome</keyword>
<keyword evidence="5" id="KW-0496">Mitochondrion</keyword>
<dbReference type="RefSeq" id="XP_018335542.1">
    <property type="nucleotide sequence ID" value="XM_018480040.2"/>
</dbReference>
<proteinExistence type="inferred from homology"/>
<evidence type="ECO:0000256" key="6">
    <source>
        <dbReference type="ARBA" id="ARBA00023136"/>
    </source>
</evidence>
<dbReference type="Proteomes" id="UP000192223">
    <property type="component" value="Unplaced"/>
</dbReference>
<dbReference type="GO" id="GO:0005743">
    <property type="term" value="C:mitochondrial inner membrane"/>
    <property type="evidence" value="ECO:0007669"/>
    <property type="project" value="UniProtKB-SubCell"/>
</dbReference>
<evidence type="ECO:0000256" key="4">
    <source>
        <dbReference type="ARBA" id="ARBA00022946"/>
    </source>
</evidence>
<reference evidence="8" key="1">
    <citation type="submission" date="2025-08" db="UniProtKB">
        <authorList>
            <consortium name="RefSeq"/>
        </authorList>
    </citation>
    <scope>IDENTIFICATION</scope>
    <source>
        <tissue evidence="8">Entire body</tissue>
    </source>
</reference>
<dbReference type="InParanoid" id="A0A1W4XRX9"/>
<comment type="similarity">
    <text evidence="2">Belongs to the COA8 family.</text>
</comment>
<evidence type="ECO:0000256" key="1">
    <source>
        <dbReference type="ARBA" id="ARBA00004443"/>
    </source>
</evidence>
<comment type="subcellular location">
    <subcellularLocation>
        <location evidence="1">Mitochondrion inner membrane</location>
        <topology evidence="1">Peripheral membrane protein</topology>
        <orientation evidence="1">Matrix side</orientation>
    </subcellularLocation>
</comment>
<dbReference type="PANTHER" id="PTHR31107">
    <property type="entry name" value="APOPTOGENIC PROTEIN 1, MITOCHONDRIAL"/>
    <property type="match status" value="1"/>
</dbReference>
<organism evidence="7 8">
    <name type="scientific">Agrilus planipennis</name>
    <name type="common">Emerald ash borer</name>
    <name type="synonym">Agrilus marcopoli</name>
    <dbReference type="NCBI Taxonomy" id="224129"/>
    <lineage>
        <taxon>Eukaryota</taxon>
        <taxon>Metazoa</taxon>
        <taxon>Ecdysozoa</taxon>
        <taxon>Arthropoda</taxon>
        <taxon>Hexapoda</taxon>
        <taxon>Insecta</taxon>
        <taxon>Pterygota</taxon>
        <taxon>Neoptera</taxon>
        <taxon>Endopterygota</taxon>
        <taxon>Coleoptera</taxon>
        <taxon>Polyphaga</taxon>
        <taxon>Elateriformia</taxon>
        <taxon>Buprestoidea</taxon>
        <taxon>Buprestidae</taxon>
        <taxon>Agrilinae</taxon>
        <taxon>Agrilus</taxon>
    </lineage>
</organism>
<dbReference type="Pfam" id="PF10231">
    <property type="entry name" value="COA8"/>
    <property type="match status" value="1"/>
</dbReference>
<dbReference type="OrthoDB" id="6246201at2759"/>
<protein>
    <submittedName>
        <fullName evidence="8">APOPT family protein CG14806, mitochondrial</fullName>
    </submittedName>
</protein>
<evidence type="ECO:0000313" key="7">
    <source>
        <dbReference type="Proteomes" id="UP000192223"/>
    </source>
</evidence>
<evidence type="ECO:0000256" key="3">
    <source>
        <dbReference type="ARBA" id="ARBA00022792"/>
    </source>
</evidence>
<evidence type="ECO:0000313" key="8">
    <source>
        <dbReference type="RefSeq" id="XP_018335542.1"/>
    </source>
</evidence>
<dbReference type="CTD" id="84334"/>
<keyword evidence="4" id="KW-0809">Transit peptide</keyword>
<dbReference type="KEGG" id="apln:108744335"/>
<dbReference type="FunCoup" id="A0A1W4XRX9">
    <property type="interactions" value="663"/>
</dbReference>
<dbReference type="GeneID" id="108744335"/>
<keyword evidence="6" id="KW-0472">Membrane</keyword>
<dbReference type="GO" id="GO:0097193">
    <property type="term" value="P:intrinsic apoptotic signaling pathway"/>
    <property type="evidence" value="ECO:0007669"/>
    <property type="project" value="InterPro"/>
</dbReference>
<dbReference type="STRING" id="224129.A0A1W4XRX9"/>
<gene>
    <name evidence="8" type="primary">LOC108744335</name>
</gene>